<evidence type="ECO:0000256" key="4">
    <source>
        <dbReference type="ARBA" id="ARBA00022982"/>
    </source>
</evidence>
<dbReference type="InterPro" id="IPR017896">
    <property type="entry name" value="4Fe4S_Fe-S-bd"/>
</dbReference>
<evidence type="ECO:0000256" key="3">
    <source>
        <dbReference type="ARBA" id="ARBA00022723"/>
    </source>
</evidence>
<evidence type="ECO:0000256" key="5">
    <source>
        <dbReference type="ARBA" id="ARBA00023004"/>
    </source>
</evidence>
<dbReference type="InterPro" id="IPR051269">
    <property type="entry name" value="Fe-S_cluster_ET"/>
</dbReference>
<dbReference type="PANTHER" id="PTHR36923:SF3">
    <property type="entry name" value="FERREDOXIN"/>
    <property type="match status" value="1"/>
</dbReference>
<keyword evidence="3 8" id="KW-0479">Metal-binding</keyword>
<accession>A0ABN3VBM7</accession>
<sequence length="64" mass="7230">MKVTVDRERCEGHGLCEDVAPELFELDDEGELVMHFDDAEIPAEYRDRAARAVKVCPIAALREV</sequence>
<comment type="caution">
    <text evidence="10">The sequence shown here is derived from an EMBL/GenBank/DDBJ whole genome shotgun (WGS) entry which is preliminary data.</text>
</comment>
<dbReference type="InterPro" id="IPR001080">
    <property type="entry name" value="3Fe4S_ferredoxin"/>
</dbReference>
<keyword evidence="11" id="KW-1185">Reference proteome</keyword>
<feature type="domain" description="4Fe-4S ferredoxin-type" evidence="9">
    <location>
        <begin position="1"/>
        <end position="29"/>
    </location>
</feature>
<keyword evidence="6 8" id="KW-0411">Iron-sulfur</keyword>
<dbReference type="EMBL" id="BAAAUX010000012">
    <property type="protein sequence ID" value="GAA2789643.1"/>
    <property type="molecule type" value="Genomic_DNA"/>
</dbReference>
<dbReference type="Proteomes" id="UP001500979">
    <property type="component" value="Unassembled WGS sequence"/>
</dbReference>
<protein>
    <recommendedName>
        <fullName evidence="8">Ferredoxin</fullName>
    </recommendedName>
</protein>
<proteinExistence type="predicted"/>
<gene>
    <name evidence="10" type="ORF">GCM10010470_25300</name>
</gene>
<organism evidence="10 11">
    <name type="scientific">Saccharopolyspora taberi</name>
    <dbReference type="NCBI Taxonomy" id="60895"/>
    <lineage>
        <taxon>Bacteria</taxon>
        <taxon>Bacillati</taxon>
        <taxon>Actinomycetota</taxon>
        <taxon>Actinomycetes</taxon>
        <taxon>Pseudonocardiales</taxon>
        <taxon>Pseudonocardiaceae</taxon>
        <taxon>Saccharopolyspora</taxon>
    </lineage>
</organism>
<evidence type="ECO:0000313" key="11">
    <source>
        <dbReference type="Proteomes" id="UP001500979"/>
    </source>
</evidence>
<evidence type="ECO:0000259" key="9">
    <source>
        <dbReference type="PROSITE" id="PS51379"/>
    </source>
</evidence>
<keyword evidence="5 8" id="KW-0408">Iron</keyword>
<dbReference type="PROSITE" id="PS51379">
    <property type="entry name" value="4FE4S_FER_2"/>
    <property type="match status" value="1"/>
</dbReference>
<dbReference type="PRINTS" id="PR00352">
    <property type="entry name" value="3FE4SFRDOXIN"/>
</dbReference>
<comment type="function">
    <text evidence="8">Ferredoxins are iron-sulfur proteins that transfer electrons in a wide variety of metabolic reactions.</text>
</comment>
<evidence type="ECO:0000256" key="6">
    <source>
        <dbReference type="ARBA" id="ARBA00023014"/>
    </source>
</evidence>
<dbReference type="Pfam" id="PF13459">
    <property type="entry name" value="Fer4_15"/>
    <property type="match status" value="1"/>
</dbReference>
<dbReference type="RefSeq" id="WP_344679808.1">
    <property type="nucleotide sequence ID" value="NZ_BAAAUX010000012.1"/>
</dbReference>
<reference evidence="10 11" key="1">
    <citation type="journal article" date="2019" name="Int. J. Syst. Evol. Microbiol.">
        <title>The Global Catalogue of Microorganisms (GCM) 10K type strain sequencing project: providing services to taxonomists for standard genome sequencing and annotation.</title>
        <authorList>
            <consortium name="The Broad Institute Genomics Platform"/>
            <consortium name="The Broad Institute Genome Sequencing Center for Infectious Disease"/>
            <person name="Wu L."/>
            <person name="Ma J."/>
        </authorList>
    </citation>
    <scope>NUCLEOTIDE SEQUENCE [LARGE SCALE GENOMIC DNA]</scope>
    <source>
        <strain evidence="10 11">JCM 9383</strain>
    </source>
</reference>
<dbReference type="Gene3D" id="3.30.70.20">
    <property type="match status" value="1"/>
</dbReference>
<keyword evidence="4 8" id="KW-0249">Electron transport</keyword>
<evidence type="ECO:0000256" key="8">
    <source>
        <dbReference type="RuleBase" id="RU368020"/>
    </source>
</evidence>
<keyword evidence="7" id="KW-0003">3Fe-4S</keyword>
<dbReference type="SUPFAM" id="SSF54862">
    <property type="entry name" value="4Fe-4S ferredoxins"/>
    <property type="match status" value="1"/>
</dbReference>
<keyword evidence="2 8" id="KW-0813">Transport</keyword>
<evidence type="ECO:0000256" key="7">
    <source>
        <dbReference type="ARBA" id="ARBA00023291"/>
    </source>
</evidence>
<dbReference type="PANTHER" id="PTHR36923">
    <property type="entry name" value="FERREDOXIN"/>
    <property type="match status" value="1"/>
</dbReference>
<evidence type="ECO:0000256" key="2">
    <source>
        <dbReference type="ARBA" id="ARBA00022448"/>
    </source>
</evidence>
<evidence type="ECO:0000313" key="10">
    <source>
        <dbReference type="EMBL" id="GAA2789643.1"/>
    </source>
</evidence>
<comment type="cofactor">
    <cofactor evidence="1">
        <name>[3Fe-4S] cluster</name>
        <dbReference type="ChEBI" id="CHEBI:21137"/>
    </cofactor>
</comment>
<evidence type="ECO:0000256" key="1">
    <source>
        <dbReference type="ARBA" id="ARBA00001927"/>
    </source>
</evidence>
<name>A0ABN3VBM7_9PSEU</name>